<gene>
    <name evidence="2" type="ORF">GA0070563_104231</name>
</gene>
<evidence type="ECO:0000313" key="2">
    <source>
        <dbReference type="EMBL" id="SCF03430.1"/>
    </source>
</evidence>
<sequence length="226" mass="24395">MGRPVLIALVGVDGSGKTTQARALARRLTARGVPATYFENAGGRPLWNRLARSVGRPDGVALFGRTLYPVVEATVRAAAMTRALLWSWATGRTAVLDRWTYCQHVIMRARGDRGRRAVRAAYRVFPAPTVVCFLAVAPEVAQRRVLARGIDTEELTHLRALDAAYRALPEFGGFVVVPGDGDPDEVAAALDGVVAPLPAGQGAPAAPPARLLRWLVKKGPLLYRKR</sequence>
<dbReference type="EMBL" id="FMCT01000004">
    <property type="protein sequence ID" value="SCF03430.1"/>
    <property type="molecule type" value="Genomic_DNA"/>
</dbReference>
<keyword evidence="2" id="KW-0418">Kinase</keyword>
<keyword evidence="2" id="KW-0808">Transferase</keyword>
<accession>A0A1C4X4T5</accession>
<dbReference type="Pfam" id="PF02223">
    <property type="entry name" value="Thymidylate_kin"/>
    <property type="match status" value="1"/>
</dbReference>
<evidence type="ECO:0000313" key="3">
    <source>
        <dbReference type="Proteomes" id="UP000183585"/>
    </source>
</evidence>
<feature type="domain" description="Thymidylate kinase-like" evidence="1">
    <location>
        <begin position="11"/>
        <end position="169"/>
    </location>
</feature>
<dbReference type="SUPFAM" id="SSF52540">
    <property type="entry name" value="P-loop containing nucleoside triphosphate hydrolases"/>
    <property type="match status" value="1"/>
</dbReference>
<dbReference type="GO" id="GO:0016301">
    <property type="term" value="F:kinase activity"/>
    <property type="evidence" value="ECO:0007669"/>
    <property type="project" value="UniProtKB-KW"/>
</dbReference>
<dbReference type="RefSeq" id="WP_074474278.1">
    <property type="nucleotide sequence ID" value="NZ_FMCT01000004.1"/>
</dbReference>
<name>A0A1C4X4T5_9ACTN</name>
<protein>
    <submittedName>
        <fullName evidence="2">Thymidylate kinase</fullName>
    </submittedName>
</protein>
<dbReference type="InterPro" id="IPR027417">
    <property type="entry name" value="P-loop_NTPase"/>
</dbReference>
<reference evidence="3" key="1">
    <citation type="submission" date="2016-06" db="EMBL/GenBank/DDBJ databases">
        <authorList>
            <person name="Varghese N."/>
            <person name="Submissions Spin"/>
        </authorList>
    </citation>
    <scope>NUCLEOTIDE SEQUENCE [LARGE SCALE GENOMIC DNA]</scope>
    <source>
        <strain evidence="3">DSM 43168</strain>
    </source>
</reference>
<proteinExistence type="predicted"/>
<dbReference type="AlphaFoldDB" id="A0A1C4X4T5"/>
<evidence type="ECO:0000259" key="1">
    <source>
        <dbReference type="Pfam" id="PF02223"/>
    </source>
</evidence>
<dbReference type="InterPro" id="IPR039430">
    <property type="entry name" value="Thymidylate_kin-like_dom"/>
</dbReference>
<dbReference type="Gene3D" id="3.40.50.300">
    <property type="entry name" value="P-loop containing nucleotide triphosphate hydrolases"/>
    <property type="match status" value="1"/>
</dbReference>
<organism evidence="2 3">
    <name type="scientific">Micromonospora carbonacea</name>
    <dbReference type="NCBI Taxonomy" id="47853"/>
    <lineage>
        <taxon>Bacteria</taxon>
        <taxon>Bacillati</taxon>
        <taxon>Actinomycetota</taxon>
        <taxon>Actinomycetes</taxon>
        <taxon>Micromonosporales</taxon>
        <taxon>Micromonosporaceae</taxon>
        <taxon>Micromonospora</taxon>
    </lineage>
</organism>
<dbReference type="Proteomes" id="UP000183585">
    <property type="component" value="Unassembled WGS sequence"/>
</dbReference>
<keyword evidence="3" id="KW-1185">Reference proteome</keyword>